<dbReference type="KEGG" id="vg:19685877"/>
<proteinExistence type="predicted"/>
<organism evidence="1 2">
    <name type="scientific">Staphylococcus phage 6ec</name>
    <dbReference type="NCBI Taxonomy" id="1500386"/>
    <lineage>
        <taxon>Viruses</taxon>
        <taxon>Duplodnaviria</taxon>
        <taxon>Heunggongvirae</taxon>
        <taxon>Uroviricota</taxon>
        <taxon>Caudoviricetes</taxon>
        <taxon>Sextaecvirus</taxon>
        <taxon>Sextaecvirus sextaec</taxon>
    </lineage>
</organism>
<evidence type="ECO:0000313" key="1">
    <source>
        <dbReference type="EMBL" id="AIA64162.1"/>
    </source>
</evidence>
<evidence type="ECO:0000313" key="2">
    <source>
        <dbReference type="Proteomes" id="UP000026999"/>
    </source>
</evidence>
<keyword evidence="2" id="KW-1185">Reference proteome</keyword>
<accession>A0A060AKQ6</accession>
<reference evidence="1 2" key="1">
    <citation type="journal article" date="2014" name="Genome Announc.">
        <title>Complete Genome Sequence of a Staphylococcus epidermidis Bacteriophage Isolated from the Anterior Nares of Humans.</title>
        <authorList>
            <person name="Aswani V.H."/>
            <person name="Tremblay D.M."/>
            <person name="Moineau S."/>
            <person name="Shukla S.K."/>
        </authorList>
    </citation>
    <scope>NUCLEOTIDE SEQUENCE [LARGE SCALE GENOMIC DNA]</scope>
</reference>
<dbReference type="EMBL" id="KJ804259">
    <property type="protein sequence ID" value="AIA64162.1"/>
    <property type="molecule type" value="Genomic_DNA"/>
</dbReference>
<name>A0A060AKQ6_9CAUD</name>
<dbReference type="GeneID" id="19685877"/>
<dbReference type="RefSeq" id="YP_009042641.1">
    <property type="nucleotide sequence ID" value="NC_024355.1"/>
</dbReference>
<gene>
    <name evidence="1" type="ORF">PHAGE6E_136</name>
</gene>
<protein>
    <submittedName>
        <fullName evidence="1">Uncharacterized protein</fullName>
    </submittedName>
</protein>
<dbReference type="Proteomes" id="UP000026999">
    <property type="component" value="Segment"/>
</dbReference>
<sequence>MKLNKMLNKARNNKTKTTQTTLKNNGLNIKIEYRPNAEGFNSQYKNNTFYTYIDNELVGDLYQQENNVLMWCDNHNKLVSNLTEAKHIEHVYSLGYIEEV</sequence>